<proteinExistence type="predicted"/>
<dbReference type="PANTHER" id="PTHR14881">
    <property type="entry name" value="LISH DOMAIN-CONTAINING PROTEIN ARMC9"/>
    <property type="match status" value="1"/>
</dbReference>
<dbReference type="EMBL" id="CAJNOK010000101">
    <property type="protein sequence ID" value="CAF0729256.1"/>
    <property type="molecule type" value="Genomic_DNA"/>
</dbReference>
<organism evidence="6 9">
    <name type="scientific">Didymodactylos carnosus</name>
    <dbReference type="NCBI Taxonomy" id="1234261"/>
    <lineage>
        <taxon>Eukaryota</taxon>
        <taxon>Metazoa</taxon>
        <taxon>Spiralia</taxon>
        <taxon>Gnathifera</taxon>
        <taxon>Rotifera</taxon>
        <taxon>Eurotatoria</taxon>
        <taxon>Bdelloidea</taxon>
        <taxon>Philodinida</taxon>
        <taxon>Philodinidae</taxon>
        <taxon>Didymodactylos</taxon>
    </lineage>
</organism>
<evidence type="ECO:0000313" key="9">
    <source>
        <dbReference type="Proteomes" id="UP000663829"/>
    </source>
</evidence>
<feature type="compositionally biased region" description="Polar residues" evidence="2">
    <location>
        <begin position="712"/>
        <end position="744"/>
    </location>
</feature>
<dbReference type="Proteomes" id="UP000677228">
    <property type="component" value="Unassembled WGS sequence"/>
</dbReference>
<dbReference type="OrthoDB" id="538223at2759"/>
<feature type="domain" description="ARMC9 CTLH-like" evidence="4">
    <location>
        <begin position="64"/>
        <end position="193"/>
    </location>
</feature>
<feature type="region of interest" description="Disordered" evidence="2">
    <location>
        <begin position="677"/>
        <end position="744"/>
    </location>
</feature>
<feature type="coiled-coil region" evidence="1">
    <location>
        <begin position="214"/>
        <end position="241"/>
    </location>
</feature>
<evidence type="ECO:0000256" key="1">
    <source>
        <dbReference type="SAM" id="Coils"/>
    </source>
</evidence>
<dbReference type="PANTHER" id="PTHR14881:SF4">
    <property type="entry name" value="LISH DOMAIN-CONTAINING PROTEIN ARMC9"/>
    <property type="match status" value="1"/>
</dbReference>
<keyword evidence="1" id="KW-0175">Coiled coil</keyword>
<evidence type="ECO:0000259" key="4">
    <source>
        <dbReference type="Pfam" id="PF23138"/>
    </source>
</evidence>
<sequence length="853" mass="96032">MTAHGDHNHSIDFQINDFINEYLDYKGYNETVSSFTKERKQREEPIRSFSNGAEKHDEQNIAMKDEIIQYLDNGHRKEFFRLWSEHVPANVIDEDPSLKALEFLLYAHFAIYHLKPGHNQDADLAKENMQILEAYMDSIKGQAISQTNDILPLFALPFVPSPEKHSSFQELFSDNWPLQLKKKLENFLDWLFSRRSLPKLVELLQNGERASHLLTQLNNETEELKHRNRETNRQIKHLSTDYCNLISITMELVETLQKAIVGRTITNEYIDNVCARLGLQRLRESIPITKTGNNLRLGVDDPFTEKLDYVKIKRDIILTTPRQKSLLLQALRWKLTKAKTDFKREKLLECYITNDLLGCRSDQQQRQRVITEISQPSPTSDNNVKEEWARLINTIASLRKGRSYLAPNEQLIIRMQQVATAEINDTPTKQHLLAALQKLSLRTSGRRKCAEICEQAINVLSSLLTHRNYETRPYVNSSLYSILTVRSVREKAKDLNLDNRLRSLIQTEKTNETKGQLEFLLKLLCEGDMDGNQASDNEYEDNDDEDQDVMEADLDHGDKLKANNQELSGEQLMVQQYGPKSTSNNSNSKPYNNAVYSSSDFKSKTMTDHRTPLDPVLHRPTTPGQLRHSIAAHNFDSLTTTTGVFSSQSGGFSTATKQQTINKKSLSASVSPAIGKQPVIRTNSTTSSGEKSIVDNGGGGNDTTTSKKIRPNSATKTETNAQRTSNTNNHNPSSKSRLDSSIQSSQWNRTTINNSNNNHKSTYETPVMAFADSAALSTHLSVDDLETLTENINVKTNRSTNGGPTSPPLPAFSLSNPRSSSSASLRSSSSSTALELSGTPLNNVKKGGKTSNQ</sequence>
<dbReference type="Pfam" id="PF21050">
    <property type="entry name" value="ARMC9_ARM"/>
    <property type="match status" value="1"/>
</dbReference>
<comment type="caution">
    <text evidence="6">The sequence shown here is derived from an EMBL/GenBank/DDBJ whole genome shotgun (WGS) entry which is preliminary data.</text>
</comment>
<evidence type="ECO:0008006" key="10">
    <source>
        <dbReference type="Google" id="ProtNLM"/>
    </source>
</evidence>
<dbReference type="GO" id="GO:0097542">
    <property type="term" value="C:ciliary tip"/>
    <property type="evidence" value="ECO:0007669"/>
    <property type="project" value="TreeGrafter"/>
</dbReference>
<feature type="compositionally biased region" description="Polar residues" evidence="2">
    <location>
        <begin position="793"/>
        <end position="804"/>
    </location>
</feature>
<evidence type="ECO:0000313" key="5">
    <source>
        <dbReference type="EMBL" id="CAF0729256.1"/>
    </source>
</evidence>
<dbReference type="Proteomes" id="UP000663829">
    <property type="component" value="Unassembled WGS sequence"/>
</dbReference>
<reference evidence="6" key="1">
    <citation type="submission" date="2021-02" db="EMBL/GenBank/DDBJ databases">
        <authorList>
            <person name="Nowell W R."/>
        </authorList>
    </citation>
    <scope>NUCLEOTIDE SEQUENCE</scope>
</reference>
<dbReference type="GO" id="GO:0036064">
    <property type="term" value="C:ciliary basal body"/>
    <property type="evidence" value="ECO:0007669"/>
    <property type="project" value="InterPro"/>
</dbReference>
<dbReference type="InterPro" id="IPR040369">
    <property type="entry name" value="ARMC9"/>
</dbReference>
<protein>
    <recommendedName>
        <fullName evidence="10">LisH domain-containing protein ARMC9</fullName>
    </recommendedName>
</protein>
<dbReference type="EMBL" id="CAJOBC010000489">
    <property type="protein sequence ID" value="CAF3592424.1"/>
    <property type="molecule type" value="Genomic_DNA"/>
</dbReference>
<name>A0A813TAE9_9BILA</name>
<dbReference type="EMBL" id="CAJNOQ010000489">
    <property type="protein sequence ID" value="CAF0806954.1"/>
    <property type="molecule type" value="Genomic_DNA"/>
</dbReference>
<gene>
    <name evidence="6" type="ORF">GPM918_LOCUS3825</name>
    <name evidence="5" type="ORF">OVA965_LOCUS676</name>
    <name evidence="8" type="ORF">SRO942_LOCUS3825</name>
    <name evidence="7" type="ORF">TMI583_LOCUS676</name>
</gene>
<keyword evidence="9" id="KW-1185">Reference proteome</keyword>
<evidence type="ECO:0000313" key="6">
    <source>
        <dbReference type="EMBL" id="CAF0806954.1"/>
    </source>
</evidence>
<accession>A0A813TAE9</accession>
<dbReference type="InterPro" id="IPR048959">
    <property type="entry name" value="ARMC9_ARM_dom"/>
</dbReference>
<dbReference type="AlphaFoldDB" id="A0A813TAE9"/>
<feature type="compositionally biased region" description="Polar residues" evidence="2">
    <location>
        <begin position="680"/>
        <end position="690"/>
    </location>
</feature>
<evidence type="ECO:0000313" key="8">
    <source>
        <dbReference type="EMBL" id="CAF3592424.1"/>
    </source>
</evidence>
<dbReference type="InterPro" id="IPR056327">
    <property type="entry name" value="ARMC9_CTLH-like_dom"/>
</dbReference>
<evidence type="ECO:0000259" key="3">
    <source>
        <dbReference type="Pfam" id="PF21050"/>
    </source>
</evidence>
<dbReference type="Proteomes" id="UP000681722">
    <property type="component" value="Unassembled WGS sequence"/>
</dbReference>
<feature type="domain" description="LisH" evidence="3">
    <location>
        <begin position="433"/>
        <end position="523"/>
    </location>
</feature>
<feature type="compositionally biased region" description="Low complexity" evidence="2">
    <location>
        <begin position="813"/>
        <end position="837"/>
    </location>
</feature>
<dbReference type="EMBL" id="CAJOBA010000101">
    <property type="protein sequence ID" value="CAF3504088.1"/>
    <property type="molecule type" value="Genomic_DNA"/>
</dbReference>
<dbReference type="GO" id="GO:0060271">
    <property type="term" value="P:cilium assembly"/>
    <property type="evidence" value="ECO:0007669"/>
    <property type="project" value="InterPro"/>
</dbReference>
<evidence type="ECO:0000256" key="2">
    <source>
        <dbReference type="SAM" id="MobiDB-lite"/>
    </source>
</evidence>
<dbReference type="Pfam" id="PF23138">
    <property type="entry name" value="CTLH_Armc9"/>
    <property type="match status" value="1"/>
</dbReference>
<dbReference type="GO" id="GO:0005814">
    <property type="term" value="C:centriole"/>
    <property type="evidence" value="ECO:0007669"/>
    <property type="project" value="TreeGrafter"/>
</dbReference>
<evidence type="ECO:0000313" key="7">
    <source>
        <dbReference type="EMBL" id="CAF3504088.1"/>
    </source>
</evidence>
<dbReference type="Proteomes" id="UP000682733">
    <property type="component" value="Unassembled WGS sequence"/>
</dbReference>
<feature type="region of interest" description="Disordered" evidence="2">
    <location>
        <begin position="793"/>
        <end position="853"/>
    </location>
</feature>